<dbReference type="OrthoDB" id="7186at2157"/>
<dbReference type="EMBL" id="AP018929">
    <property type="protein sequence ID" value="BBG25032.1"/>
    <property type="molecule type" value="Genomic_DNA"/>
</dbReference>
<dbReference type="InterPro" id="IPR006035">
    <property type="entry name" value="Ureohydrolase"/>
</dbReference>
<dbReference type="Pfam" id="PF00491">
    <property type="entry name" value="Arginase"/>
    <property type="match status" value="1"/>
</dbReference>
<dbReference type="SUPFAM" id="SSF52768">
    <property type="entry name" value="Arginase/deacetylase"/>
    <property type="match status" value="1"/>
</dbReference>
<evidence type="ECO:0000313" key="9">
    <source>
        <dbReference type="Proteomes" id="UP000325030"/>
    </source>
</evidence>
<dbReference type="InterPro" id="IPR020855">
    <property type="entry name" value="Ureohydrolase_Mn_BS"/>
</dbReference>
<dbReference type="PIRSF" id="PIRSF036979">
    <property type="entry name" value="Arginase"/>
    <property type="match status" value="1"/>
</dbReference>
<evidence type="ECO:0000256" key="5">
    <source>
        <dbReference type="RuleBase" id="RU003684"/>
    </source>
</evidence>
<evidence type="ECO:0000313" key="7">
    <source>
        <dbReference type="EMBL" id="BBG27816.1"/>
    </source>
</evidence>
<evidence type="ECO:0000313" key="8">
    <source>
        <dbReference type="Proteomes" id="UP000322983"/>
    </source>
</evidence>
<dbReference type="InterPro" id="IPR023696">
    <property type="entry name" value="Ureohydrolase_dom_sf"/>
</dbReference>
<dbReference type="NCBIfam" id="TIGR01230">
    <property type="entry name" value="agmatinase"/>
    <property type="match status" value="1"/>
</dbReference>
<protein>
    <submittedName>
        <fullName evidence="6">N(1)-aminopropylagmatine ureohydrolase</fullName>
    </submittedName>
</protein>
<feature type="binding site" evidence="4">
    <location>
        <position position="144"/>
    </location>
    <ligand>
        <name>Mn(2+)</name>
        <dbReference type="ChEBI" id="CHEBI:29035"/>
        <label>1</label>
    </ligand>
</feature>
<feature type="binding site" evidence="4">
    <location>
        <position position="228"/>
    </location>
    <ligand>
        <name>Mn(2+)</name>
        <dbReference type="ChEBI" id="CHEBI:29035"/>
        <label>1</label>
    </ligand>
</feature>
<keyword evidence="2 4" id="KW-0479">Metal-binding</keyword>
<keyword evidence="4" id="KW-0464">Manganese</keyword>
<dbReference type="PROSITE" id="PS01053">
    <property type="entry name" value="ARGINASE_1"/>
    <property type="match status" value="1"/>
</dbReference>
<comment type="similarity">
    <text evidence="1">Belongs to the arginase family. Agmatinase subfamily.</text>
</comment>
<feature type="binding site" evidence="4">
    <location>
        <position position="146"/>
    </location>
    <ligand>
        <name>Mn(2+)</name>
        <dbReference type="ChEBI" id="CHEBI:29035"/>
        <label>1</label>
    </ligand>
</feature>
<evidence type="ECO:0000256" key="3">
    <source>
        <dbReference type="ARBA" id="ARBA00022801"/>
    </source>
</evidence>
<name>A0A510DXS2_9CREN</name>
<keyword evidence="8" id="KW-1185">Reference proteome</keyword>
<dbReference type="Proteomes" id="UP000322983">
    <property type="component" value="Chromosome"/>
</dbReference>
<dbReference type="Proteomes" id="UP000325030">
    <property type="component" value="Chromosome"/>
</dbReference>
<dbReference type="KEGG" id="step:IC006_2367"/>
<dbReference type="AlphaFoldDB" id="A0A510DXS2"/>
<evidence type="ECO:0000256" key="4">
    <source>
        <dbReference type="PIRSR" id="PIRSR036979-1"/>
    </source>
</evidence>
<sequence length="316" mass="35543">MRQIDALESPRFTQITTFGRLPECKEGEEVKAFFLGIPFDDATSFRPGARFGPRAIREASRMLRPYNRFQDTYPFDILNMCDHGDVNVVPGSTEDTMMKVEEWLDNVKDYEAPFIAGGDHSITLPVLMSLSKAGKVNLIHFDSHFDTWDSYWGKRFTHGTWLRRAIEMGLVGEVYQVGIRSPLYSKNDIKEVEDLGINVVYVEQVKENMNDVISKLNSIKGKVYISLDIDVVDPAFAPGTGTPEVGGLTSYEMLKIMRSLNVDLVGMDVVEVSPPYDVSEVTSLLASYLLYEGASVKARETGNEELLENETKKELT</sequence>
<feature type="binding site" evidence="4">
    <location>
        <position position="120"/>
    </location>
    <ligand>
        <name>Mn(2+)</name>
        <dbReference type="ChEBI" id="CHEBI:29035"/>
        <label>1</label>
    </ligand>
</feature>
<accession>A0A510DXS2</accession>
<accession>A0A510E5R5</accession>
<reference evidence="9" key="1">
    <citation type="submission" date="2018-09" db="EMBL/GenBank/DDBJ databases">
        <title>Complete Genome Sequencing of Sulfolobus sp. JCM 16834.</title>
        <authorList>
            <person name="Kato S."/>
            <person name="Itoh T."/>
            <person name="Ohkuma M."/>
        </authorList>
    </citation>
    <scope>NUCLEOTIDE SEQUENCE [LARGE SCALE GENOMIC DNA]</scope>
    <source>
        <strain evidence="9">IC-007</strain>
    </source>
</reference>
<reference evidence="6 8" key="2">
    <citation type="journal article" date="2020" name="Int. J. Syst. Evol. Microbiol.">
        <title>Sulfuracidifex tepidarius gen. nov., sp. nov. and transfer of Sulfolobus metallicus Huber and Stetter 1992 to the genus Sulfuracidifex as Sulfuracidifex metallicus comb. nov.</title>
        <authorList>
            <person name="Itoh T."/>
            <person name="Miura T."/>
            <person name="Sakai H.D."/>
            <person name="Kato S."/>
            <person name="Ohkuma M."/>
            <person name="Takashina T."/>
        </authorList>
    </citation>
    <scope>NUCLEOTIDE SEQUENCE [LARGE SCALE GENOMIC DNA]</scope>
    <source>
        <strain evidence="6 8">IC-006</strain>
        <strain evidence="7">IC-007</strain>
    </source>
</reference>
<keyword evidence="3 5" id="KW-0378">Hydrolase</keyword>
<evidence type="ECO:0000313" key="6">
    <source>
        <dbReference type="EMBL" id="BBG25032.1"/>
    </source>
</evidence>
<dbReference type="GO" id="GO:0033389">
    <property type="term" value="P:putrescine biosynthetic process from arginine, via agmatine"/>
    <property type="evidence" value="ECO:0007669"/>
    <property type="project" value="TreeGrafter"/>
</dbReference>
<feature type="binding site" evidence="4">
    <location>
        <position position="230"/>
    </location>
    <ligand>
        <name>Mn(2+)</name>
        <dbReference type="ChEBI" id="CHEBI:29035"/>
        <label>1</label>
    </ligand>
</feature>
<dbReference type="GO" id="GO:0046872">
    <property type="term" value="F:metal ion binding"/>
    <property type="evidence" value="ECO:0007669"/>
    <property type="project" value="UniProtKB-KW"/>
</dbReference>
<dbReference type="InterPro" id="IPR005925">
    <property type="entry name" value="Agmatinase-rel"/>
</dbReference>
<gene>
    <name evidence="6" type="ORF">IC006_2367</name>
    <name evidence="7" type="ORF">IC007_2371</name>
</gene>
<dbReference type="PANTHER" id="PTHR11358">
    <property type="entry name" value="ARGINASE/AGMATINASE"/>
    <property type="match status" value="1"/>
</dbReference>
<dbReference type="CDD" id="cd11592">
    <property type="entry name" value="Agmatinase_PAH"/>
    <property type="match status" value="1"/>
</dbReference>
<dbReference type="STRING" id="1294262.GCA_001316085_02088"/>
<dbReference type="Gene3D" id="3.40.800.10">
    <property type="entry name" value="Ureohydrolase domain"/>
    <property type="match status" value="1"/>
</dbReference>
<dbReference type="RefSeq" id="WP_149528758.1">
    <property type="nucleotide sequence ID" value="NZ_AP018929.1"/>
</dbReference>
<dbReference type="EMBL" id="AP018930">
    <property type="protein sequence ID" value="BBG27816.1"/>
    <property type="molecule type" value="Genomic_DNA"/>
</dbReference>
<dbReference type="PANTHER" id="PTHR11358:SF26">
    <property type="entry name" value="GUANIDINO ACID HYDROLASE, MITOCHONDRIAL"/>
    <property type="match status" value="1"/>
</dbReference>
<proteinExistence type="inferred from homology"/>
<comment type="cofactor">
    <cofactor evidence="4">
        <name>Mn(2+)</name>
        <dbReference type="ChEBI" id="CHEBI:29035"/>
    </cofactor>
    <text evidence="4">Binds 2 manganese ions per subunit.</text>
</comment>
<evidence type="ECO:0000256" key="2">
    <source>
        <dbReference type="ARBA" id="ARBA00022723"/>
    </source>
</evidence>
<evidence type="ECO:0000256" key="1">
    <source>
        <dbReference type="ARBA" id="ARBA00009227"/>
    </source>
</evidence>
<dbReference type="PROSITE" id="PS51409">
    <property type="entry name" value="ARGINASE_2"/>
    <property type="match status" value="1"/>
</dbReference>
<feature type="binding site" evidence="4">
    <location>
        <position position="142"/>
    </location>
    <ligand>
        <name>Mn(2+)</name>
        <dbReference type="ChEBI" id="CHEBI:29035"/>
        <label>1</label>
    </ligand>
</feature>
<dbReference type="GO" id="GO:0008783">
    <property type="term" value="F:agmatinase activity"/>
    <property type="evidence" value="ECO:0007669"/>
    <property type="project" value="TreeGrafter"/>
</dbReference>
<organism evidence="6 8">
    <name type="scientific">Sulfuracidifex tepidarius</name>
    <dbReference type="NCBI Taxonomy" id="1294262"/>
    <lineage>
        <taxon>Archaea</taxon>
        <taxon>Thermoproteota</taxon>
        <taxon>Thermoprotei</taxon>
        <taxon>Sulfolobales</taxon>
        <taxon>Sulfolobaceae</taxon>
        <taxon>Sulfuracidifex</taxon>
    </lineage>
</organism>
<dbReference type="GeneID" id="41718676"/>